<evidence type="ECO:0000313" key="1">
    <source>
        <dbReference type="EMBL" id="EMP35659.1"/>
    </source>
</evidence>
<reference evidence="2" key="1">
    <citation type="journal article" date="2013" name="Nat. Genet.">
        <title>The draft genomes of soft-shell turtle and green sea turtle yield insights into the development and evolution of the turtle-specific body plan.</title>
        <authorList>
            <person name="Wang Z."/>
            <person name="Pascual-Anaya J."/>
            <person name="Zadissa A."/>
            <person name="Li W."/>
            <person name="Niimura Y."/>
            <person name="Huang Z."/>
            <person name="Li C."/>
            <person name="White S."/>
            <person name="Xiong Z."/>
            <person name="Fang D."/>
            <person name="Wang B."/>
            <person name="Ming Y."/>
            <person name="Chen Y."/>
            <person name="Zheng Y."/>
            <person name="Kuraku S."/>
            <person name="Pignatelli M."/>
            <person name="Herrero J."/>
            <person name="Beal K."/>
            <person name="Nozawa M."/>
            <person name="Li Q."/>
            <person name="Wang J."/>
            <person name="Zhang H."/>
            <person name="Yu L."/>
            <person name="Shigenobu S."/>
            <person name="Wang J."/>
            <person name="Liu J."/>
            <person name="Flicek P."/>
            <person name="Searle S."/>
            <person name="Wang J."/>
            <person name="Kuratani S."/>
            <person name="Yin Y."/>
            <person name="Aken B."/>
            <person name="Zhang G."/>
            <person name="Irie N."/>
        </authorList>
    </citation>
    <scope>NUCLEOTIDE SEQUENCE [LARGE SCALE GENOMIC DNA]</scope>
</reference>
<protein>
    <submittedName>
        <fullName evidence="1">Uncharacterized protein</fullName>
    </submittedName>
</protein>
<dbReference type="EMBL" id="KB528023">
    <property type="protein sequence ID" value="EMP35659.1"/>
    <property type="molecule type" value="Genomic_DNA"/>
</dbReference>
<name>M7BEQ0_CHEMY</name>
<dbReference type="Proteomes" id="UP000031443">
    <property type="component" value="Unassembled WGS sequence"/>
</dbReference>
<organism evidence="1 2">
    <name type="scientific">Chelonia mydas</name>
    <name type="common">Green sea-turtle</name>
    <name type="synonym">Chelonia agassizi</name>
    <dbReference type="NCBI Taxonomy" id="8469"/>
    <lineage>
        <taxon>Eukaryota</taxon>
        <taxon>Metazoa</taxon>
        <taxon>Chordata</taxon>
        <taxon>Craniata</taxon>
        <taxon>Vertebrata</taxon>
        <taxon>Euteleostomi</taxon>
        <taxon>Archelosauria</taxon>
        <taxon>Testudinata</taxon>
        <taxon>Testudines</taxon>
        <taxon>Cryptodira</taxon>
        <taxon>Durocryptodira</taxon>
        <taxon>Americhelydia</taxon>
        <taxon>Chelonioidea</taxon>
        <taxon>Cheloniidae</taxon>
        <taxon>Chelonia</taxon>
    </lineage>
</organism>
<sequence length="148" mass="16571">MGYVYTTKLGRFYRSRFLEIYFIQSIVYVPAKRIKSAECVLTTVASIDLQSGALHHTMASMEPAQFTVTAAVVSIVNTSRIILEYMQNWAKRRQHKEDFDEDMDTDVPESTGCGNWDIMAAVGQDDTLPLLALSSCYLCLATLLTSQA</sequence>
<proteinExistence type="predicted"/>
<dbReference type="AlphaFoldDB" id="M7BEQ0"/>
<keyword evidence="2" id="KW-1185">Reference proteome</keyword>
<gene>
    <name evidence="1" type="ORF">UY3_07170</name>
</gene>
<evidence type="ECO:0000313" key="2">
    <source>
        <dbReference type="Proteomes" id="UP000031443"/>
    </source>
</evidence>
<accession>M7BEQ0</accession>